<evidence type="ECO:0000313" key="1">
    <source>
        <dbReference type="EMBL" id="CAG8780724.1"/>
    </source>
</evidence>
<accession>A0A9N9JIG1</accession>
<feature type="non-terminal residue" evidence="1">
    <location>
        <position position="157"/>
    </location>
</feature>
<reference evidence="1" key="1">
    <citation type="submission" date="2021-06" db="EMBL/GenBank/DDBJ databases">
        <authorList>
            <person name="Kallberg Y."/>
            <person name="Tangrot J."/>
            <person name="Rosling A."/>
        </authorList>
    </citation>
    <scope>NUCLEOTIDE SEQUENCE</scope>
    <source>
        <strain evidence="1">MA453B</strain>
    </source>
</reference>
<proteinExistence type="predicted"/>
<gene>
    <name evidence="1" type="ORF">DERYTH_LOCUS19616</name>
</gene>
<keyword evidence="2" id="KW-1185">Reference proteome</keyword>
<dbReference type="Proteomes" id="UP000789405">
    <property type="component" value="Unassembled WGS sequence"/>
</dbReference>
<dbReference type="AlphaFoldDB" id="A0A9N9JIG1"/>
<evidence type="ECO:0000313" key="2">
    <source>
        <dbReference type="Proteomes" id="UP000789405"/>
    </source>
</evidence>
<name>A0A9N9JIG1_9GLOM</name>
<organism evidence="1 2">
    <name type="scientific">Dentiscutata erythropus</name>
    <dbReference type="NCBI Taxonomy" id="1348616"/>
    <lineage>
        <taxon>Eukaryota</taxon>
        <taxon>Fungi</taxon>
        <taxon>Fungi incertae sedis</taxon>
        <taxon>Mucoromycota</taxon>
        <taxon>Glomeromycotina</taxon>
        <taxon>Glomeromycetes</taxon>
        <taxon>Diversisporales</taxon>
        <taxon>Gigasporaceae</taxon>
        <taxon>Dentiscutata</taxon>
    </lineage>
</organism>
<dbReference type="EMBL" id="CAJVPY010021773">
    <property type="protein sequence ID" value="CAG8780724.1"/>
    <property type="molecule type" value="Genomic_DNA"/>
</dbReference>
<sequence>MDVRCIRSESIENNSINKKKERRSDDVVNVRCVVNTLEDNAKFNDSGGEAADSRANEHGIISEKDEQKANIDCQSLEASVSHLCTIRTLNGMLKAWNYINEPLKLYNLSYQRTNNAHLKFGSSILQSVCIQKQYKSIKARELSIPNFYGDRDYKKST</sequence>
<protein>
    <submittedName>
        <fullName evidence="1">7499_t:CDS:1</fullName>
    </submittedName>
</protein>
<comment type="caution">
    <text evidence="1">The sequence shown here is derived from an EMBL/GenBank/DDBJ whole genome shotgun (WGS) entry which is preliminary data.</text>
</comment>